<dbReference type="PANTHER" id="PTHR46641">
    <property type="entry name" value="FMRFAMIDE RECEPTOR-RELATED"/>
    <property type="match status" value="1"/>
</dbReference>
<dbReference type="Gene3D" id="1.20.1070.10">
    <property type="entry name" value="Rhodopsin 7-helix transmembrane proteins"/>
    <property type="match status" value="1"/>
</dbReference>
<keyword evidence="1" id="KW-1133">Transmembrane helix</keyword>
<feature type="transmembrane region" description="Helical" evidence="1">
    <location>
        <begin position="62"/>
        <end position="82"/>
    </location>
</feature>
<evidence type="ECO:0000313" key="3">
    <source>
        <dbReference type="WBParaSite" id="PSAMB.scaffold10570size3987.g33408.t1"/>
    </source>
</evidence>
<dbReference type="PANTHER" id="PTHR46641:SF2">
    <property type="entry name" value="FMRFAMIDE RECEPTOR"/>
    <property type="match status" value="1"/>
</dbReference>
<dbReference type="WBParaSite" id="PSAMB.scaffold10570size3987.g33408.t1">
    <property type="protein sequence ID" value="PSAMB.scaffold10570size3987.g33408.t1"/>
    <property type="gene ID" value="PSAMB.scaffold10570size3987.g33408"/>
</dbReference>
<dbReference type="WBParaSite" id="PSAMB.scaffold13212size2378.g35346.t1">
    <property type="protein sequence ID" value="PSAMB.scaffold13212size2378.g35346.t1"/>
    <property type="gene ID" value="PSAMB.scaffold13212size2378.g35346"/>
</dbReference>
<dbReference type="Proteomes" id="UP000887566">
    <property type="component" value="Unplaced"/>
</dbReference>
<protein>
    <submittedName>
        <fullName evidence="3 4">G-protein coupled receptors family 1 profile domain-containing protein</fullName>
    </submittedName>
</protein>
<feature type="transmembrane region" description="Helical" evidence="1">
    <location>
        <begin position="30"/>
        <end position="50"/>
    </location>
</feature>
<dbReference type="InterPro" id="IPR052954">
    <property type="entry name" value="GPCR-Ligand_Int"/>
</dbReference>
<accession>A0A914UJA4</accession>
<proteinExistence type="predicted"/>
<sequence>MSAALPNCSFRAEDANDDMRLFTNIVDGPVTLTVIILGSIGNIHCVLVVYSRQLNRAMAANLAALAFWDLLLLICAFGYYSLEASVRLAGVNVHFEHITVTLHGLVALANSSSVCSLQY</sequence>
<dbReference type="AlphaFoldDB" id="A0A914UJA4"/>
<name>A0A914UJA4_9BILA</name>
<evidence type="ECO:0000313" key="2">
    <source>
        <dbReference type="Proteomes" id="UP000887566"/>
    </source>
</evidence>
<reference evidence="3 4" key="1">
    <citation type="submission" date="2022-11" db="UniProtKB">
        <authorList>
            <consortium name="WormBaseParasite"/>
        </authorList>
    </citation>
    <scope>IDENTIFICATION</scope>
</reference>
<organism evidence="2 3">
    <name type="scientific">Plectus sambesii</name>
    <dbReference type="NCBI Taxonomy" id="2011161"/>
    <lineage>
        <taxon>Eukaryota</taxon>
        <taxon>Metazoa</taxon>
        <taxon>Ecdysozoa</taxon>
        <taxon>Nematoda</taxon>
        <taxon>Chromadorea</taxon>
        <taxon>Plectida</taxon>
        <taxon>Plectina</taxon>
        <taxon>Plectoidea</taxon>
        <taxon>Plectidae</taxon>
        <taxon>Plectus</taxon>
    </lineage>
</organism>
<keyword evidence="2" id="KW-1185">Reference proteome</keyword>
<keyword evidence="1" id="KW-0472">Membrane</keyword>
<keyword evidence="1" id="KW-0812">Transmembrane</keyword>
<evidence type="ECO:0000256" key="1">
    <source>
        <dbReference type="SAM" id="Phobius"/>
    </source>
</evidence>
<evidence type="ECO:0000313" key="4">
    <source>
        <dbReference type="WBParaSite" id="PSAMB.scaffold13212size2378.g35346.t1"/>
    </source>
</evidence>